<dbReference type="Proteomes" id="UP000492820">
    <property type="component" value="Unassembled WGS sequence"/>
</dbReference>
<proteinExistence type="predicted"/>
<organism evidence="1">
    <name type="scientific">Echinococcus granulosus</name>
    <name type="common">Hydatid tapeworm</name>
    <dbReference type="NCBI Taxonomy" id="6210"/>
    <lineage>
        <taxon>Eukaryota</taxon>
        <taxon>Metazoa</taxon>
        <taxon>Spiralia</taxon>
        <taxon>Lophotrochozoa</taxon>
        <taxon>Platyhelminthes</taxon>
        <taxon>Cestoda</taxon>
        <taxon>Eucestoda</taxon>
        <taxon>Cyclophyllidea</taxon>
        <taxon>Taeniidae</taxon>
        <taxon>Echinococcus</taxon>
        <taxon>Echinococcus granulosus group</taxon>
    </lineage>
</organism>
<protein>
    <submittedName>
        <fullName evidence="3">SAM-dependent MTase TRM10-type domain-containing protein</fullName>
    </submittedName>
</protein>
<reference evidence="1" key="2">
    <citation type="submission" date="2014-06" db="EMBL/GenBank/DDBJ databases">
        <authorList>
            <person name="Aslett M."/>
        </authorList>
    </citation>
    <scope>NUCLEOTIDE SEQUENCE</scope>
</reference>
<evidence type="ECO:0000313" key="2">
    <source>
        <dbReference type="Proteomes" id="UP000492820"/>
    </source>
</evidence>
<accession>A0A068WD84</accession>
<dbReference type="WBParaSite" id="EgrG_000579700">
    <property type="protein sequence ID" value="EgrG_000579700"/>
    <property type="gene ID" value="EgrG_000579700"/>
</dbReference>
<name>A0A068WD84_ECHGR</name>
<reference evidence="3" key="3">
    <citation type="submission" date="2020-10" db="UniProtKB">
        <authorList>
            <consortium name="WormBaseParasite"/>
        </authorList>
    </citation>
    <scope>IDENTIFICATION</scope>
</reference>
<reference evidence="1 2" key="1">
    <citation type="journal article" date="2013" name="Nature">
        <title>The genomes of four tapeworm species reveal adaptations to parasitism.</title>
        <authorList>
            <person name="Tsai I.J."/>
            <person name="Zarowiecki M."/>
            <person name="Holroyd N."/>
            <person name="Garciarrubio A."/>
            <person name="Sanchez-Flores A."/>
            <person name="Brooks K.L."/>
            <person name="Tracey A."/>
            <person name="Bobes R.J."/>
            <person name="Fragoso G."/>
            <person name="Sciutto E."/>
            <person name="Aslett M."/>
            <person name="Beasley H."/>
            <person name="Bennett H.M."/>
            <person name="Cai J."/>
            <person name="Camicia F."/>
            <person name="Clark R."/>
            <person name="Cucher M."/>
            <person name="De Silva N."/>
            <person name="Day T.A."/>
            <person name="Deplazes P."/>
            <person name="Estrada K."/>
            <person name="Fernandez C."/>
            <person name="Holland P.W."/>
            <person name="Hou J."/>
            <person name="Hu S."/>
            <person name="Huckvale T."/>
            <person name="Hung S.S."/>
            <person name="Kamenetzky L."/>
            <person name="Keane J.A."/>
            <person name="Kiss F."/>
            <person name="Koziol U."/>
            <person name="Lambert O."/>
            <person name="Liu K."/>
            <person name="Luo X."/>
            <person name="Luo Y."/>
            <person name="Macchiaroli N."/>
            <person name="Nichol S."/>
            <person name="Paps J."/>
            <person name="Parkinson J."/>
            <person name="Pouchkina-Stantcheva N."/>
            <person name="Riddiford N."/>
            <person name="Rosenzvit M."/>
            <person name="Salinas G."/>
            <person name="Wasmuth J.D."/>
            <person name="Zamanian M."/>
            <person name="Zheng Y."/>
            <person name="Cai X."/>
            <person name="Soberon X."/>
            <person name="Olson P.D."/>
            <person name="Laclette J.P."/>
            <person name="Brehm K."/>
            <person name="Berriman M."/>
            <person name="Garciarrubio A."/>
            <person name="Bobes R.J."/>
            <person name="Fragoso G."/>
            <person name="Sanchez-Flores A."/>
            <person name="Estrada K."/>
            <person name="Cevallos M.A."/>
            <person name="Morett E."/>
            <person name="Gonzalez V."/>
            <person name="Portillo T."/>
            <person name="Ochoa-Leyva A."/>
            <person name="Jose M.V."/>
            <person name="Sciutto E."/>
            <person name="Landa A."/>
            <person name="Jimenez L."/>
            <person name="Valdes V."/>
            <person name="Carrero J.C."/>
            <person name="Larralde C."/>
            <person name="Morales-Montor J."/>
            <person name="Limon-Lason J."/>
            <person name="Soberon X."/>
            <person name="Laclette J.P."/>
        </authorList>
    </citation>
    <scope>NUCLEOTIDE SEQUENCE [LARGE SCALE GENOMIC DNA]</scope>
</reference>
<dbReference type="AlphaFoldDB" id="A0A068WD84"/>
<sequence>MINLRWVSVSSLTFARTPHSAACRTFECFARICSRWPVSAGDEKMTRMQGEDIPVHHAHGAKILRTANDVWGVNIYQALTRRLHQTTFFDRFLRRMRSIGYNKIINIALAGLSSDVRILLDVAEEALPPDFMRNASSSSRDPSSLLGHIHTSYLLSCLRTQHCLDTVANLRQVLHFGSLFVLQPTQPPSLEHEMSTERPTPDIVHSDIVVLIFRFHGDASHLNVVRRKLARTRRNLLPHQTMLIVGVMDDDGDNDSNVCRHLKCISDILRRVGGRGGAALSQLTVQ</sequence>
<dbReference type="EMBL" id="LK028578">
    <property type="protein sequence ID" value="CDS18052.1"/>
    <property type="molecule type" value="Genomic_DNA"/>
</dbReference>
<evidence type="ECO:0000313" key="3">
    <source>
        <dbReference type="WBParaSite" id="EgrG_000579700"/>
    </source>
</evidence>
<evidence type="ECO:0000313" key="1">
    <source>
        <dbReference type="EMBL" id="CDS18052.1"/>
    </source>
</evidence>
<gene>
    <name evidence="1" type="ORF">EgrG_000579700</name>
</gene>